<dbReference type="AlphaFoldDB" id="C3X1C9"/>
<feature type="transmembrane region" description="Helical" evidence="7">
    <location>
        <begin position="157"/>
        <end position="180"/>
    </location>
</feature>
<dbReference type="HOGENOM" id="CLU_020854_4_2_4"/>
<feature type="transmembrane region" description="Helical" evidence="7">
    <location>
        <begin position="260"/>
        <end position="284"/>
    </location>
</feature>
<comment type="caution">
    <text evidence="8">The sequence shown here is derived from an EMBL/GenBank/DDBJ whole genome shotgun (WGS) entry which is preliminary data.</text>
</comment>
<evidence type="ECO:0000256" key="4">
    <source>
        <dbReference type="ARBA" id="ARBA00022692"/>
    </source>
</evidence>
<feature type="transmembrane region" description="Helical" evidence="7">
    <location>
        <begin position="12"/>
        <end position="32"/>
    </location>
</feature>
<comment type="subcellular location">
    <subcellularLocation>
        <location evidence="1">Cell membrane</location>
        <topology evidence="1">Multi-pass membrane protein</topology>
    </subcellularLocation>
</comment>
<evidence type="ECO:0000256" key="2">
    <source>
        <dbReference type="ARBA" id="ARBA00022448"/>
    </source>
</evidence>
<feature type="transmembrane region" description="Helical" evidence="7">
    <location>
        <begin position="38"/>
        <end position="65"/>
    </location>
</feature>
<dbReference type="PANTHER" id="PTHR42770">
    <property type="entry name" value="AMINO ACID TRANSPORTER-RELATED"/>
    <property type="match status" value="1"/>
</dbReference>
<evidence type="ECO:0000256" key="7">
    <source>
        <dbReference type="SAM" id="Phobius"/>
    </source>
</evidence>
<evidence type="ECO:0000313" key="9">
    <source>
        <dbReference type="Proteomes" id="UP000003973"/>
    </source>
</evidence>
<dbReference type="InterPro" id="IPR050367">
    <property type="entry name" value="APC_superfamily"/>
</dbReference>
<evidence type="ECO:0000256" key="5">
    <source>
        <dbReference type="ARBA" id="ARBA00022989"/>
    </source>
</evidence>
<keyword evidence="9" id="KW-1185">Reference proteome</keyword>
<feature type="transmembrane region" description="Helical" evidence="7">
    <location>
        <begin position="304"/>
        <end position="328"/>
    </location>
</feature>
<feature type="transmembrane region" description="Helical" evidence="7">
    <location>
        <begin position="385"/>
        <end position="406"/>
    </location>
</feature>
<keyword evidence="4 7" id="KW-0812">Transmembrane</keyword>
<dbReference type="EMBL" id="ACDP02000029">
    <property type="protein sequence ID" value="EEO27015.1"/>
    <property type="molecule type" value="Genomic_DNA"/>
</dbReference>
<reference evidence="8" key="1">
    <citation type="submission" date="2011-10" db="EMBL/GenBank/DDBJ databases">
        <title>The Genome Sequence of Oxalobacter formigenes HOxBLS.</title>
        <authorList>
            <consortium name="The Broad Institute Genome Sequencing Platform"/>
            <person name="Earl A."/>
            <person name="Ward D."/>
            <person name="Feldgarden M."/>
            <person name="Gevers D."/>
            <person name="Allison M.J."/>
            <person name="Humphrey S."/>
            <person name="Young S.K."/>
            <person name="Zeng Q."/>
            <person name="Gargeya S."/>
            <person name="Fitzgerald M."/>
            <person name="Haas B."/>
            <person name="Abouelleil A."/>
            <person name="Alvarado L."/>
            <person name="Arachchi H.M."/>
            <person name="Berlin A."/>
            <person name="Brown A."/>
            <person name="Chapman S.B."/>
            <person name="Chen Z."/>
            <person name="Dunbar C."/>
            <person name="Freedman E."/>
            <person name="Gearin G."/>
            <person name="Goldberg J."/>
            <person name="Griggs A."/>
            <person name="Gujja S."/>
            <person name="Heiman D."/>
            <person name="Howarth C."/>
            <person name="Larson L."/>
            <person name="Lui A."/>
            <person name="MacDonald P.J.P."/>
            <person name="Montmayeur A."/>
            <person name="Murphy C."/>
            <person name="Neiman D."/>
            <person name="Pearson M."/>
            <person name="Priest M."/>
            <person name="Roberts A."/>
            <person name="Saif S."/>
            <person name="Shea T."/>
            <person name="Shenoy N."/>
            <person name="Sisk P."/>
            <person name="Stolte C."/>
            <person name="Sykes S."/>
            <person name="Wortman J."/>
            <person name="Nusbaum C."/>
            <person name="Birren B."/>
        </authorList>
    </citation>
    <scope>NUCLEOTIDE SEQUENCE [LARGE SCALE GENOMIC DNA]</scope>
    <source>
        <strain evidence="8">HOxBLS</strain>
    </source>
</reference>
<proteinExistence type="predicted"/>
<sequence>MATANTPKTAKARTYISWLTISFMMVAAVASIRSLPAMAVYGLGSIMLFLIPAFVFFIPVALVASELGTGWNGGIYGWVKQAYGDRLGFFVIWFLWIEVVVWYPSVLGFAASTLAYMFNPKLASSGLFTCLVIIVFYWASTLLAMMGFDTISKFTKWFMLLGTALPAACLVILGIIWLFMGNPSAAPISWSALIPSVFHEHSHVLAGAHRLHADYWKEFVGSIAGLVLIVSNFLAYAGIEMNAIHARELRNPEREMPKAILLASIMIVLIFIPPTLAISLVVPADSTSLTAGVIQAYAAFFDAFHISWVTPILGALLIIGALGGVLSWTAGPSKGLLFVGKSGMFPPILQKVNKNGVQQNILILQAILVTILSTAYIFIDNVSDAFWMLSAMAALMYLIIYVFMFMSAMKLRKTQPHVKRGFVLKGLHFWCFLGLAATILAIIFGLIPPSQFSNMPVLEYIGILVAGLIVTGAPPFIFYAVRKPSWAVTPKSETEAYSAPLQDLQNSDNTPAAS</sequence>
<evidence type="ECO:0000256" key="6">
    <source>
        <dbReference type="ARBA" id="ARBA00023136"/>
    </source>
</evidence>
<accession>C3X1C9</accession>
<dbReference type="PIRSF" id="PIRSF006060">
    <property type="entry name" value="AA_transporter"/>
    <property type="match status" value="1"/>
</dbReference>
<dbReference type="RefSeq" id="WP_005875773.1">
    <property type="nucleotide sequence ID" value="NZ_CABMNL010000001.1"/>
</dbReference>
<keyword evidence="2" id="KW-0813">Transport</keyword>
<keyword evidence="6 7" id="KW-0472">Membrane</keyword>
<dbReference type="PANTHER" id="PTHR42770:SF15">
    <property type="entry name" value="GLUTAMATE_GAMMA-AMINOBUTYRATE ANTIPORTER-RELATED"/>
    <property type="match status" value="1"/>
</dbReference>
<feature type="transmembrane region" description="Helical" evidence="7">
    <location>
        <begin position="460"/>
        <end position="481"/>
    </location>
</feature>
<dbReference type="Gene3D" id="1.20.1740.10">
    <property type="entry name" value="Amino acid/polyamine transporter I"/>
    <property type="match status" value="1"/>
</dbReference>
<dbReference type="GO" id="GO:0005886">
    <property type="term" value="C:plasma membrane"/>
    <property type="evidence" value="ECO:0007669"/>
    <property type="project" value="UniProtKB-SubCell"/>
</dbReference>
<feature type="transmembrane region" description="Helical" evidence="7">
    <location>
        <begin position="86"/>
        <end position="105"/>
    </location>
</feature>
<feature type="transmembrane region" description="Helical" evidence="7">
    <location>
        <begin position="361"/>
        <end position="379"/>
    </location>
</feature>
<keyword evidence="3" id="KW-1003">Cell membrane</keyword>
<dbReference type="InterPro" id="IPR002293">
    <property type="entry name" value="AA/rel_permease1"/>
</dbReference>
<gene>
    <name evidence="8" type="ORF">OFAG_00168</name>
</gene>
<feature type="transmembrane region" description="Helical" evidence="7">
    <location>
        <begin position="219"/>
        <end position="239"/>
    </location>
</feature>
<dbReference type="GO" id="GO:0022857">
    <property type="term" value="F:transmembrane transporter activity"/>
    <property type="evidence" value="ECO:0007669"/>
    <property type="project" value="InterPro"/>
</dbReference>
<name>C3X1C9_9BURK</name>
<protein>
    <recommendedName>
        <fullName evidence="10">Glutamate/gamma-aminobutyrate antiporter</fullName>
    </recommendedName>
</protein>
<dbReference type="Pfam" id="PF13520">
    <property type="entry name" value="AA_permease_2"/>
    <property type="match status" value="1"/>
</dbReference>
<dbReference type="eggNOG" id="COG0531">
    <property type="taxonomic scope" value="Bacteria"/>
</dbReference>
<evidence type="ECO:0000313" key="8">
    <source>
        <dbReference type="EMBL" id="EEO27015.1"/>
    </source>
</evidence>
<organism evidence="8 9">
    <name type="scientific">Oxalobacter paraformigenes</name>
    <dbReference type="NCBI Taxonomy" id="556268"/>
    <lineage>
        <taxon>Bacteria</taxon>
        <taxon>Pseudomonadati</taxon>
        <taxon>Pseudomonadota</taxon>
        <taxon>Betaproteobacteria</taxon>
        <taxon>Burkholderiales</taxon>
        <taxon>Oxalobacteraceae</taxon>
        <taxon>Oxalobacter</taxon>
    </lineage>
</organism>
<dbReference type="Proteomes" id="UP000003973">
    <property type="component" value="Unassembled WGS sequence"/>
</dbReference>
<feature type="transmembrane region" description="Helical" evidence="7">
    <location>
        <begin position="125"/>
        <end position="145"/>
    </location>
</feature>
<feature type="transmembrane region" description="Helical" evidence="7">
    <location>
        <begin position="427"/>
        <end position="448"/>
    </location>
</feature>
<keyword evidence="5 7" id="KW-1133">Transmembrane helix</keyword>
<evidence type="ECO:0008006" key="10">
    <source>
        <dbReference type="Google" id="ProtNLM"/>
    </source>
</evidence>
<evidence type="ECO:0000256" key="1">
    <source>
        <dbReference type="ARBA" id="ARBA00004651"/>
    </source>
</evidence>
<evidence type="ECO:0000256" key="3">
    <source>
        <dbReference type="ARBA" id="ARBA00022475"/>
    </source>
</evidence>